<dbReference type="Proteomes" id="UP000596049">
    <property type="component" value="Chromosome"/>
</dbReference>
<accession>A0ABX7AXE5</accession>
<keyword evidence="2" id="KW-1185">Reference proteome</keyword>
<evidence type="ECO:0000313" key="1">
    <source>
        <dbReference type="EMBL" id="QQP14637.1"/>
    </source>
</evidence>
<gene>
    <name evidence="1" type="ORF">FJQ98_11895</name>
</gene>
<name>A0ABX7AXE5_9BACI</name>
<reference evidence="1 2" key="1">
    <citation type="submission" date="2020-01" db="EMBL/GenBank/DDBJ databases">
        <authorList>
            <person name="Liu G."/>
            <person name="Liu B."/>
        </authorList>
    </citation>
    <scope>NUCLEOTIDE SEQUENCE [LARGE SCALE GENOMIC DNA]</scope>
    <source>
        <strain evidence="1 2">FJAT-51161</strain>
    </source>
</reference>
<protein>
    <submittedName>
        <fullName evidence="1">Uncharacterized protein</fullName>
    </submittedName>
</protein>
<sequence>MSNYLILYDETTGYDSALRAYIHSLHQKHPETGYFYLPKKNDELAIFIPSIS</sequence>
<organism evidence="1 2">
    <name type="scientific">Lysinibacillus agricola</name>
    <dbReference type="NCBI Taxonomy" id="2590012"/>
    <lineage>
        <taxon>Bacteria</taxon>
        <taxon>Bacillati</taxon>
        <taxon>Bacillota</taxon>
        <taxon>Bacilli</taxon>
        <taxon>Bacillales</taxon>
        <taxon>Bacillaceae</taxon>
        <taxon>Lysinibacillus</taxon>
    </lineage>
</organism>
<dbReference type="RefSeq" id="WP_158003105.1">
    <property type="nucleotide sequence ID" value="NZ_CP067341.1"/>
</dbReference>
<dbReference type="EMBL" id="CP067341">
    <property type="protein sequence ID" value="QQP14637.1"/>
    <property type="molecule type" value="Genomic_DNA"/>
</dbReference>
<proteinExistence type="predicted"/>
<evidence type="ECO:0000313" key="2">
    <source>
        <dbReference type="Proteomes" id="UP000596049"/>
    </source>
</evidence>